<dbReference type="AlphaFoldDB" id="A0A126V0E7"/>
<keyword evidence="2" id="KW-1185">Reference proteome</keyword>
<evidence type="ECO:0000313" key="1">
    <source>
        <dbReference type="EMBL" id="AML51801.1"/>
    </source>
</evidence>
<organism evidence="1 2">
    <name type="scientific">Falsihalocynthiibacter arcticus</name>
    <dbReference type="NCBI Taxonomy" id="1579316"/>
    <lineage>
        <taxon>Bacteria</taxon>
        <taxon>Pseudomonadati</taxon>
        <taxon>Pseudomonadota</taxon>
        <taxon>Alphaproteobacteria</taxon>
        <taxon>Rhodobacterales</taxon>
        <taxon>Roseobacteraceae</taxon>
        <taxon>Falsihalocynthiibacter</taxon>
    </lineage>
</organism>
<accession>A0A126V0E7</accession>
<dbReference type="Proteomes" id="UP000070371">
    <property type="component" value="Chromosome"/>
</dbReference>
<evidence type="ECO:0008006" key="3">
    <source>
        <dbReference type="Google" id="ProtNLM"/>
    </source>
</evidence>
<reference evidence="1 2" key="1">
    <citation type="submission" date="2016-02" db="EMBL/GenBank/DDBJ databases">
        <title>Complete genome sequence of Halocynthiibacter arcticus PAMC 20958t from arctic marine sediment.</title>
        <authorList>
            <person name="Lee Y.M."/>
            <person name="Baek K."/>
            <person name="Lee H.K."/>
            <person name="Shin S.C."/>
        </authorList>
    </citation>
    <scope>NUCLEOTIDE SEQUENCE [LARGE SCALE GENOMIC DNA]</scope>
    <source>
        <strain evidence="1">PAMC 20958</strain>
    </source>
</reference>
<name>A0A126V0E7_9RHOB</name>
<sequence>MALSAALTQGLPTQAQEAKQAGISIELNAAQTREGHCLLSFLAENQMETGVDQAVFETVLFDTEGQVVQLSLFDFQALPKARARLRQFQVQDVLCENLGRILVNGVEACEGVDTTPEICAANLTTSTRLNIELVG</sequence>
<proteinExistence type="predicted"/>
<evidence type="ECO:0000313" key="2">
    <source>
        <dbReference type="Proteomes" id="UP000070371"/>
    </source>
</evidence>
<gene>
    <name evidence="1" type="ORF">RC74_11460</name>
</gene>
<dbReference type="EMBL" id="CP014327">
    <property type="protein sequence ID" value="AML51801.1"/>
    <property type="molecule type" value="Genomic_DNA"/>
</dbReference>
<protein>
    <recommendedName>
        <fullName evidence="3">Tat pathway signal sequence domain protein</fullName>
    </recommendedName>
</protein>
<dbReference type="KEGG" id="hat:RC74_11460"/>
<dbReference type="STRING" id="1579316.RC74_11460"/>